<dbReference type="EMBL" id="BARW01026593">
    <property type="protein sequence ID" value="GAJ07167.1"/>
    <property type="molecule type" value="Genomic_DNA"/>
</dbReference>
<accession>X1UU68</accession>
<protein>
    <submittedName>
        <fullName evidence="1">Uncharacterized protein</fullName>
    </submittedName>
</protein>
<reference evidence="1" key="1">
    <citation type="journal article" date="2014" name="Front. Microbiol.">
        <title>High frequency of phylogenetically diverse reductive dehalogenase-homologous genes in deep subseafloor sedimentary metagenomes.</title>
        <authorList>
            <person name="Kawai M."/>
            <person name="Futagami T."/>
            <person name="Toyoda A."/>
            <person name="Takaki Y."/>
            <person name="Nishi S."/>
            <person name="Hori S."/>
            <person name="Arai W."/>
            <person name="Tsubouchi T."/>
            <person name="Morono Y."/>
            <person name="Uchiyama I."/>
            <person name="Ito T."/>
            <person name="Fujiyama A."/>
            <person name="Inagaki F."/>
            <person name="Takami H."/>
        </authorList>
    </citation>
    <scope>NUCLEOTIDE SEQUENCE</scope>
    <source>
        <strain evidence="1">Expedition CK06-06</strain>
    </source>
</reference>
<name>X1UU68_9ZZZZ</name>
<proteinExistence type="predicted"/>
<organism evidence="1">
    <name type="scientific">marine sediment metagenome</name>
    <dbReference type="NCBI Taxonomy" id="412755"/>
    <lineage>
        <taxon>unclassified sequences</taxon>
        <taxon>metagenomes</taxon>
        <taxon>ecological metagenomes</taxon>
    </lineage>
</organism>
<gene>
    <name evidence="1" type="ORF">S12H4_43344</name>
</gene>
<dbReference type="AlphaFoldDB" id="X1UU68"/>
<evidence type="ECO:0000313" key="1">
    <source>
        <dbReference type="EMBL" id="GAJ07167.1"/>
    </source>
</evidence>
<comment type="caution">
    <text evidence="1">The sequence shown here is derived from an EMBL/GenBank/DDBJ whole genome shotgun (WGS) entry which is preliminary data.</text>
</comment>
<sequence>MTTAILRPNATGDLSQCLQYPVEANSYLNWTKVNEAVADEDATYVHRYGGATGFADDSYQLPDIAGAGVTNVVVRGRVRRIAQNPAGGYPTTILMGVKIGANTYYETYGPAVDAYTNIAATFAS</sequence>